<comment type="caution">
    <text evidence="4">The sequence shown here is derived from an EMBL/GenBank/DDBJ whole genome shotgun (WGS) entry which is preliminary data.</text>
</comment>
<dbReference type="EMBL" id="LJCR01002073">
    <property type="protein sequence ID" value="KPV49283.1"/>
    <property type="molecule type" value="Genomic_DNA"/>
</dbReference>
<dbReference type="InterPro" id="IPR013783">
    <property type="entry name" value="Ig-like_fold"/>
</dbReference>
<dbReference type="GO" id="GO:0030246">
    <property type="term" value="F:carbohydrate binding"/>
    <property type="evidence" value="ECO:0007669"/>
    <property type="project" value="InterPro"/>
</dbReference>
<dbReference type="Pfam" id="PF07705">
    <property type="entry name" value="CARDB"/>
    <property type="match status" value="2"/>
</dbReference>
<proteinExistence type="predicted"/>
<feature type="region of interest" description="Disordered" evidence="1">
    <location>
        <begin position="58"/>
        <end position="99"/>
    </location>
</feature>
<feature type="compositionally biased region" description="Low complexity" evidence="1">
    <location>
        <begin position="58"/>
        <end position="71"/>
    </location>
</feature>
<name>A0A0P9H5W3_9CHLR</name>
<reference evidence="4 5" key="1">
    <citation type="submission" date="2015-09" db="EMBL/GenBank/DDBJ databases">
        <title>Draft genome sequence of Kouleothrix aurantiaca JCM 19913.</title>
        <authorList>
            <person name="Hemp J."/>
        </authorList>
    </citation>
    <scope>NUCLEOTIDE SEQUENCE [LARGE SCALE GENOMIC DNA]</scope>
    <source>
        <strain evidence="4 5">COM-B</strain>
    </source>
</reference>
<dbReference type="Proteomes" id="UP000050509">
    <property type="component" value="Unassembled WGS sequence"/>
</dbReference>
<evidence type="ECO:0000256" key="1">
    <source>
        <dbReference type="SAM" id="MobiDB-lite"/>
    </source>
</evidence>
<organism evidence="4 5">
    <name type="scientific">Kouleothrix aurantiaca</name>
    <dbReference type="NCBI Taxonomy" id="186479"/>
    <lineage>
        <taxon>Bacteria</taxon>
        <taxon>Bacillati</taxon>
        <taxon>Chloroflexota</taxon>
        <taxon>Chloroflexia</taxon>
        <taxon>Chloroflexales</taxon>
        <taxon>Roseiflexineae</taxon>
        <taxon>Roseiflexaceae</taxon>
        <taxon>Kouleothrix</taxon>
    </lineage>
</organism>
<evidence type="ECO:0000313" key="5">
    <source>
        <dbReference type="Proteomes" id="UP000050509"/>
    </source>
</evidence>
<protein>
    <recommendedName>
        <fullName evidence="6">Glycosyl hydrolase</fullName>
    </recommendedName>
</protein>
<feature type="non-terminal residue" evidence="4">
    <location>
        <position position="425"/>
    </location>
</feature>
<evidence type="ECO:0000259" key="2">
    <source>
        <dbReference type="PROSITE" id="PS50022"/>
    </source>
</evidence>
<evidence type="ECO:0000313" key="4">
    <source>
        <dbReference type="EMBL" id="KPV49283.1"/>
    </source>
</evidence>
<feature type="domain" description="CBM6" evidence="3">
    <location>
        <begin position="1"/>
        <end position="55"/>
    </location>
</feature>
<dbReference type="InterPro" id="IPR008979">
    <property type="entry name" value="Galactose-bd-like_sf"/>
</dbReference>
<dbReference type="Gene3D" id="2.60.40.10">
    <property type="entry name" value="Immunoglobulins"/>
    <property type="match status" value="2"/>
</dbReference>
<dbReference type="SUPFAM" id="SSF49785">
    <property type="entry name" value="Galactose-binding domain-like"/>
    <property type="match status" value="2"/>
</dbReference>
<accession>A0A0P9H5W3</accession>
<gene>
    <name evidence="4" type="ORF">SE17_33520</name>
</gene>
<dbReference type="Pfam" id="PF03422">
    <property type="entry name" value="CBM_6"/>
    <property type="match status" value="1"/>
</dbReference>
<dbReference type="Gene3D" id="2.60.120.260">
    <property type="entry name" value="Galactose-binding domain-like"/>
    <property type="match status" value="2"/>
</dbReference>
<dbReference type="PROSITE" id="PS50022">
    <property type="entry name" value="FA58C_3"/>
    <property type="match status" value="1"/>
</dbReference>
<evidence type="ECO:0000259" key="3">
    <source>
        <dbReference type="PROSITE" id="PS51175"/>
    </source>
</evidence>
<dbReference type="InterPro" id="IPR000421">
    <property type="entry name" value="FA58C"/>
</dbReference>
<feature type="compositionally biased region" description="Low complexity" evidence="1">
    <location>
        <begin position="79"/>
        <end position="93"/>
    </location>
</feature>
<sequence>EFNGVDKTGTVAVASTGGWQTWATLSRSVTLSAGQQVMRVYVLGDDFNLNYLTFTTGAATPTNTPVATNTPTTPPAPTNTPTSGPTATPNPNGSNLALNKPISASTANSLYPATNANDGSLTTYWEGTAQPSTLTVDIGANANITSIVLKLNPDPAWATRTQTIQVLGHNQTTTTFSQLVAATTYTFNPSTGNTVTINVAATASAVRLNISSNSGAPAGQVAEFQVIGTMAPNPDLVVTGVSWTPSAPTETSAITLQATVQNAGDAASGATTVNFSVGGTAAGSANVGALAAGASQTVSLAIGTRGQGSYTVAATVDPGNVVIEKNDANNSFTSSTQMSVAQAPGPDLQVLSVTTNPPNPLAGNAVSFVVAVNNRGTTSVAAGTTTRVVIGSTTINNASTPAIATGAPVNVTVGTWTAVNGPNPA</sequence>
<dbReference type="InterPro" id="IPR011635">
    <property type="entry name" value="CARDB"/>
</dbReference>
<feature type="domain" description="F5/8 type C" evidence="2">
    <location>
        <begin position="86"/>
        <end position="229"/>
    </location>
</feature>
<dbReference type="PROSITE" id="PS51175">
    <property type="entry name" value="CBM6"/>
    <property type="match status" value="1"/>
</dbReference>
<feature type="non-terminal residue" evidence="4">
    <location>
        <position position="1"/>
    </location>
</feature>
<dbReference type="InterPro" id="IPR005084">
    <property type="entry name" value="CBM6"/>
</dbReference>
<dbReference type="Pfam" id="PF00754">
    <property type="entry name" value="F5_F8_type_C"/>
    <property type="match status" value="1"/>
</dbReference>
<dbReference type="AlphaFoldDB" id="A0A0P9H5W3"/>
<keyword evidence="5" id="KW-1185">Reference proteome</keyword>
<evidence type="ECO:0008006" key="6">
    <source>
        <dbReference type="Google" id="ProtNLM"/>
    </source>
</evidence>